<proteinExistence type="inferred from homology"/>
<comment type="catalytic activity">
    <reaction evidence="6 7">
        <text>carbamoyl phosphate + L-ornithine = L-citrulline + phosphate + H(+)</text>
        <dbReference type="Rhea" id="RHEA:19513"/>
        <dbReference type="ChEBI" id="CHEBI:15378"/>
        <dbReference type="ChEBI" id="CHEBI:43474"/>
        <dbReference type="ChEBI" id="CHEBI:46911"/>
        <dbReference type="ChEBI" id="CHEBI:57743"/>
        <dbReference type="ChEBI" id="CHEBI:58228"/>
        <dbReference type="EC" id="2.1.3.3"/>
    </reaction>
</comment>
<organism evidence="10 11">
    <name type="scientific">Acetobacter estunensis</name>
    <dbReference type="NCBI Taxonomy" id="104097"/>
    <lineage>
        <taxon>Bacteria</taxon>
        <taxon>Pseudomonadati</taxon>
        <taxon>Pseudomonadota</taxon>
        <taxon>Alphaproteobacteria</taxon>
        <taxon>Acetobacterales</taxon>
        <taxon>Acetobacteraceae</taxon>
        <taxon>Acetobacter</taxon>
    </lineage>
</organism>
<dbReference type="NCBIfam" id="NF001986">
    <property type="entry name" value="PRK00779.1"/>
    <property type="match status" value="1"/>
</dbReference>
<feature type="binding site" evidence="7">
    <location>
        <position position="125"/>
    </location>
    <ligand>
        <name>carbamoyl phosphate</name>
        <dbReference type="ChEBI" id="CHEBI:58228"/>
    </ligand>
</feature>
<dbReference type="InterPro" id="IPR006130">
    <property type="entry name" value="Asp/Orn_carbamoylTrfase"/>
</dbReference>
<dbReference type="GO" id="GO:0019240">
    <property type="term" value="P:citrulline biosynthetic process"/>
    <property type="evidence" value="ECO:0007669"/>
    <property type="project" value="TreeGrafter"/>
</dbReference>
<dbReference type="Gene3D" id="3.40.50.1370">
    <property type="entry name" value="Aspartate/ornithine carbamoyltransferase"/>
    <property type="match status" value="2"/>
</dbReference>
<comment type="similarity">
    <text evidence="3 7">Belongs to the aspartate/ornithine carbamoyltransferase superfamily. OTCase family.</text>
</comment>
<feature type="domain" description="Aspartate/ornithine carbamoyltransferase Asp/Orn-binding" evidence="8">
    <location>
        <begin position="172"/>
        <end position="320"/>
    </location>
</feature>
<dbReference type="PANTHER" id="PTHR45753:SF3">
    <property type="entry name" value="ORNITHINE TRANSCARBAMYLASE, MITOCHONDRIAL"/>
    <property type="match status" value="1"/>
</dbReference>
<dbReference type="EC" id="2.1.3.3" evidence="4 7"/>
<feature type="binding site" evidence="7">
    <location>
        <position position="310"/>
    </location>
    <ligand>
        <name>carbamoyl phosphate</name>
        <dbReference type="ChEBI" id="CHEBI:58228"/>
    </ligand>
</feature>
<evidence type="ECO:0000259" key="9">
    <source>
        <dbReference type="Pfam" id="PF02729"/>
    </source>
</evidence>
<comment type="function">
    <text evidence="1">Reversibly catalyzes the transfer of the carbamoyl group from carbamoyl phosphate (CP) to the N(epsilon) atom of ornithine (ORN) to produce L-citrulline.</text>
</comment>
<dbReference type="InterPro" id="IPR036901">
    <property type="entry name" value="Asp/Orn_carbamoylTrfase_sf"/>
</dbReference>
<dbReference type="PRINTS" id="PR00100">
    <property type="entry name" value="AOTCASE"/>
</dbReference>
<dbReference type="PRINTS" id="PR00102">
    <property type="entry name" value="OTCASE"/>
</dbReference>
<dbReference type="SUPFAM" id="SSF53671">
    <property type="entry name" value="Aspartate/ornithine carbamoyltransferase"/>
    <property type="match status" value="1"/>
</dbReference>
<name>A0A967ECW7_9PROT</name>
<evidence type="ECO:0000256" key="6">
    <source>
        <dbReference type="ARBA" id="ARBA00048772"/>
    </source>
</evidence>
<evidence type="ECO:0000259" key="8">
    <source>
        <dbReference type="Pfam" id="PF00185"/>
    </source>
</evidence>
<evidence type="ECO:0000256" key="2">
    <source>
        <dbReference type="ARBA" id="ARBA00004975"/>
    </source>
</evidence>
<evidence type="ECO:0000256" key="1">
    <source>
        <dbReference type="ARBA" id="ARBA00003822"/>
    </source>
</evidence>
<evidence type="ECO:0000256" key="4">
    <source>
        <dbReference type="ARBA" id="ARBA00013007"/>
    </source>
</evidence>
<gene>
    <name evidence="10" type="primary">argF</name>
    <name evidence="10" type="ORF">GOB87_06970</name>
</gene>
<dbReference type="RefSeq" id="WP_166314238.1">
    <property type="nucleotide sequence ID" value="NZ_WOTH01000010.1"/>
</dbReference>
<comment type="pathway">
    <text evidence="2">Amino-acid biosynthesis; L-arginine biosynthesis; L-arginine from L-ornithine and carbamoyl phosphate: step 1/3.</text>
</comment>
<keyword evidence="7" id="KW-0963">Cytoplasm</keyword>
<feature type="binding site" evidence="7">
    <location>
        <position position="101"/>
    </location>
    <ligand>
        <name>carbamoyl phosphate</name>
        <dbReference type="ChEBI" id="CHEBI:58228"/>
    </ligand>
</feature>
<dbReference type="GO" id="GO:0016597">
    <property type="term" value="F:amino acid binding"/>
    <property type="evidence" value="ECO:0007669"/>
    <property type="project" value="InterPro"/>
</dbReference>
<dbReference type="Proteomes" id="UP000597459">
    <property type="component" value="Unassembled WGS sequence"/>
</dbReference>
<dbReference type="InterPro" id="IPR024904">
    <property type="entry name" value="OTCase_ArgI"/>
</dbReference>
<dbReference type="AlphaFoldDB" id="A0A967ECW7"/>
<dbReference type="FunFam" id="3.40.50.1370:FF:000008">
    <property type="entry name" value="Ornithine carbamoyltransferase"/>
    <property type="match status" value="1"/>
</dbReference>
<dbReference type="NCBIfam" id="TIGR00658">
    <property type="entry name" value="orni_carb_tr"/>
    <property type="match status" value="1"/>
</dbReference>
<dbReference type="GO" id="GO:0042450">
    <property type="term" value="P:L-arginine biosynthetic process via ornithine"/>
    <property type="evidence" value="ECO:0007669"/>
    <property type="project" value="UniProtKB-UniRule"/>
</dbReference>
<feature type="binding site" evidence="7">
    <location>
        <position position="183"/>
    </location>
    <ligand>
        <name>L-ornithine</name>
        <dbReference type="ChEBI" id="CHEBI:46911"/>
    </ligand>
</feature>
<comment type="subcellular location">
    <subcellularLocation>
        <location evidence="7">Cytoplasm</location>
    </subcellularLocation>
</comment>
<feature type="binding site" evidence="7">
    <location>
        <begin position="74"/>
        <end position="77"/>
    </location>
    <ligand>
        <name>carbamoyl phosphate</name>
        <dbReference type="ChEBI" id="CHEBI:58228"/>
    </ligand>
</feature>
<dbReference type="Pfam" id="PF02729">
    <property type="entry name" value="OTCace_N"/>
    <property type="match status" value="1"/>
</dbReference>
<protein>
    <recommendedName>
        <fullName evidence="4 7">Ornithine carbamoyltransferase</fullName>
        <shortName evidence="7">OTCase</shortName>
        <ecNumber evidence="4 7">2.1.3.3</ecNumber>
    </recommendedName>
</protein>
<accession>A0A967ECW7</accession>
<dbReference type="InterPro" id="IPR002292">
    <property type="entry name" value="Orn/put_carbamltrans"/>
</dbReference>
<dbReference type="GO" id="GO:0005737">
    <property type="term" value="C:cytoplasm"/>
    <property type="evidence" value="ECO:0007669"/>
    <property type="project" value="UniProtKB-SubCell"/>
</dbReference>
<evidence type="ECO:0000313" key="11">
    <source>
        <dbReference type="Proteomes" id="UP000597459"/>
    </source>
</evidence>
<evidence type="ECO:0000256" key="5">
    <source>
        <dbReference type="ARBA" id="ARBA00022679"/>
    </source>
</evidence>
<dbReference type="InterPro" id="IPR006131">
    <property type="entry name" value="Asp_carbamoyltransf_Asp/Orn-bd"/>
</dbReference>
<keyword evidence="11" id="KW-1185">Reference proteome</keyword>
<sequence>MTASAASTLTAPAPVGQSAIRHFLDLRDLDRTTLRQILDVAAGIKKMQHGRRRPIHPARPLEGRALGILLSKPSTRTRVSFEVGMRQLGGDAVVLSSADTQLGRGESVKDTARVLSRFVDAIVLRTGRTSALHELARWASVPVINGLTPASHPVQIMADIMTFEEHRGPIAGRTLAWVGDGNNVTSSLIEAAALFDFRLNIATPTQLAPNAEVVAWARGQGAELMLTHDPKEAVANADCVLTDTWVSMSDEAAAERIALLEPYRVDAALMKLAARDALFMHCLPAHIGEEVTEEVFEGPHSVVFDEAENRLHAQKGLLVWALGGKDWTRFGKEEA</sequence>
<dbReference type="GO" id="GO:0004585">
    <property type="term" value="F:ornithine carbamoyltransferase activity"/>
    <property type="evidence" value="ECO:0007669"/>
    <property type="project" value="UniProtKB-UniRule"/>
</dbReference>
<dbReference type="Pfam" id="PF00185">
    <property type="entry name" value="OTCace"/>
    <property type="match status" value="1"/>
</dbReference>
<evidence type="ECO:0000256" key="3">
    <source>
        <dbReference type="ARBA" id="ARBA00007805"/>
    </source>
</evidence>
<dbReference type="EMBL" id="WOTH01000010">
    <property type="protein sequence ID" value="NHO53706.1"/>
    <property type="molecule type" value="Genomic_DNA"/>
</dbReference>
<evidence type="ECO:0000313" key="10">
    <source>
        <dbReference type="EMBL" id="NHO53706.1"/>
    </source>
</evidence>
<keyword evidence="5 7" id="KW-0808">Transferase</keyword>
<feature type="domain" description="Aspartate/ornithine carbamoyltransferase carbamoyl-P binding" evidence="9">
    <location>
        <begin position="21"/>
        <end position="165"/>
    </location>
</feature>
<comment type="caution">
    <text evidence="10">The sequence shown here is derived from an EMBL/GenBank/DDBJ whole genome shotgun (WGS) entry which is preliminary data.</text>
</comment>
<dbReference type="HAMAP" id="MF_01109">
    <property type="entry name" value="OTCase"/>
    <property type="match status" value="1"/>
</dbReference>
<evidence type="ECO:0000256" key="7">
    <source>
        <dbReference type="HAMAP-Rule" id="MF_01109"/>
    </source>
</evidence>
<dbReference type="PANTHER" id="PTHR45753">
    <property type="entry name" value="ORNITHINE CARBAMOYLTRANSFERASE, MITOCHONDRIAL"/>
    <property type="match status" value="1"/>
</dbReference>
<dbReference type="InterPro" id="IPR006132">
    <property type="entry name" value="Asp/Orn_carbamoyltranf_P-bd"/>
</dbReference>
<feature type="binding site" evidence="7">
    <location>
        <begin position="152"/>
        <end position="155"/>
    </location>
    <ligand>
        <name>carbamoyl phosphate</name>
        <dbReference type="ChEBI" id="CHEBI:58228"/>
    </ligand>
</feature>
<feature type="binding site" evidence="7">
    <location>
        <position position="243"/>
    </location>
    <ligand>
        <name>L-ornithine</name>
        <dbReference type="ChEBI" id="CHEBI:46911"/>
    </ligand>
</feature>
<feature type="binding site" evidence="7">
    <location>
        <begin position="282"/>
        <end position="283"/>
    </location>
    <ligand>
        <name>carbamoyl phosphate</name>
        <dbReference type="ChEBI" id="CHEBI:58228"/>
    </ligand>
</feature>
<reference evidence="10" key="1">
    <citation type="submission" date="2019-11" db="EMBL/GenBank/DDBJ databases">
        <title>Description of new Acetobacter species.</title>
        <authorList>
            <person name="Cleenwerck I."/>
            <person name="Sombolestani A.S."/>
        </authorList>
    </citation>
    <scope>NUCLEOTIDE SEQUENCE</scope>
    <source>
        <strain evidence="10">LMG 1626</strain>
    </source>
</reference>
<feature type="binding site" evidence="7">
    <location>
        <begin position="247"/>
        <end position="248"/>
    </location>
    <ligand>
        <name>L-ornithine</name>
        <dbReference type="ChEBI" id="CHEBI:46911"/>
    </ligand>
</feature>